<keyword evidence="2" id="KW-0732">Signal</keyword>
<evidence type="ECO:0000313" key="4">
    <source>
        <dbReference type="EMBL" id="EYF04491.1"/>
    </source>
</evidence>
<evidence type="ECO:0000256" key="2">
    <source>
        <dbReference type="SAM" id="SignalP"/>
    </source>
</evidence>
<accession>A0A017T7D3</accession>
<dbReference type="Gene3D" id="3.40.50.410">
    <property type="entry name" value="von Willebrand factor, type A domain"/>
    <property type="match status" value="1"/>
</dbReference>
<proteinExistence type="predicted"/>
<dbReference type="RefSeq" id="WP_231511604.1">
    <property type="nucleotide sequence ID" value="NZ_ASRX01000033.1"/>
</dbReference>
<feature type="signal peptide" evidence="2">
    <location>
        <begin position="1"/>
        <end position="20"/>
    </location>
</feature>
<feature type="region of interest" description="Disordered" evidence="1">
    <location>
        <begin position="29"/>
        <end position="66"/>
    </location>
</feature>
<dbReference type="eggNOG" id="COG2304">
    <property type="taxonomic scope" value="Bacteria"/>
</dbReference>
<dbReference type="STRING" id="1192034.CAP_4459"/>
<dbReference type="PROSITE" id="PS51257">
    <property type="entry name" value="PROKAR_LIPOPROTEIN"/>
    <property type="match status" value="1"/>
</dbReference>
<dbReference type="InterPro" id="IPR050934">
    <property type="entry name" value="ITIH"/>
</dbReference>
<evidence type="ECO:0000256" key="1">
    <source>
        <dbReference type="SAM" id="MobiDB-lite"/>
    </source>
</evidence>
<dbReference type="InterPro" id="IPR036465">
    <property type="entry name" value="vWFA_dom_sf"/>
</dbReference>
<dbReference type="SUPFAM" id="SSF53300">
    <property type="entry name" value="vWA-like"/>
    <property type="match status" value="1"/>
</dbReference>
<dbReference type="AlphaFoldDB" id="A0A017T7D3"/>
<dbReference type="Pfam" id="PF13519">
    <property type="entry name" value="VWA_2"/>
    <property type="match status" value="1"/>
</dbReference>
<evidence type="ECO:0000259" key="3">
    <source>
        <dbReference type="PROSITE" id="PS50234"/>
    </source>
</evidence>
<dbReference type="PROSITE" id="PS50234">
    <property type="entry name" value="VWFA"/>
    <property type="match status" value="1"/>
</dbReference>
<dbReference type="EMBL" id="ASRX01000033">
    <property type="protein sequence ID" value="EYF04491.1"/>
    <property type="molecule type" value="Genomic_DNA"/>
</dbReference>
<comment type="caution">
    <text evidence="4">The sequence shown here is derived from an EMBL/GenBank/DDBJ whole genome shotgun (WGS) entry which is preliminary data.</text>
</comment>
<protein>
    <submittedName>
        <fullName evidence="4">von Willebrand factor type A domain protein</fullName>
    </submittedName>
</protein>
<dbReference type="PANTHER" id="PTHR10338">
    <property type="entry name" value="INTER-ALPHA-TRYPSIN INHIBITOR HEAVY CHAIN FAMILY MEMBER"/>
    <property type="match status" value="1"/>
</dbReference>
<dbReference type="PANTHER" id="PTHR10338:SF108">
    <property type="entry name" value="INTER-ALPHA-TRYPSIN INHIBITOR HEAVY CHAIN H4-LIKE PROTEIN"/>
    <property type="match status" value="1"/>
</dbReference>
<dbReference type="SMART" id="SM00327">
    <property type="entry name" value="VWA"/>
    <property type="match status" value="1"/>
</dbReference>
<dbReference type="InterPro" id="IPR002035">
    <property type="entry name" value="VWF_A"/>
</dbReference>
<reference evidence="4 5" key="1">
    <citation type="submission" date="2013-05" db="EMBL/GenBank/DDBJ databases">
        <title>Genome assembly of Chondromyces apiculatus DSM 436.</title>
        <authorList>
            <person name="Sharma G."/>
            <person name="Khatri I."/>
            <person name="Kaur C."/>
            <person name="Mayilraj S."/>
            <person name="Subramanian S."/>
        </authorList>
    </citation>
    <scope>NUCLEOTIDE SEQUENCE [LARGE SCALE GENOMIC DNA]</scope>
    <source>
        <strain evidence="4 5">DSM 436</strain>
    </source>
</reference>
<evidence type="ECO:0000313" key="5">
    <source>
        <dbReference type="Proteomes" id="UP000019678"/>
    </source>
</evidence>
<gene>
    <name evidence="4" type="ORF">CAP_4459</name>
</gene>
<feature type="domain" description="VWFA" evidence="3">
    <location>
        <begin position="167"/>
        <end position="347"/>
    </location>
</feature>
<name>A0A017T7D3_9BACT</name>
<sequence>MRRFSLGRSAWLVMVIAAGAGLIGCGDAGGDGGDPPMDFDESAPAWEGGENSAQAPPQSPDEETEETFTCVGLDESGPKVLYLSADDSNSMGSPAHVREMLRQGAEPHPYSIRTYEFLNYYGIAYDAAPEGELRIVPQMQAGAEAGFYDLQIGVRAPDAALMRRPMTLTFVLDTSGSMQGEPMERQQAAVRALGASLAEGDIVNLVTWNTTNATVLSGHMVNGPDDPQLEAAVAGLSADGGTDLENGLAYGYDLAQQHYGAERINRLILISDGGANVGVTSAELIAKHSADADQEGIYLVGVGTGPADGYDDMLMDAVTDKGRGAYVYLDSVEEAWTVLHDRFDETMEVAARGVQVELTLPWYFRIEKFYGEEYSEDAEEIEPQHLAPGDAMIFNQVVRACDAELIDLQDPVRVTARWQTPLTYEEREATVETTVAELLEGNKAQLLKGNAIIAYAEALKDGSHEVLQAAHDTVVAANPEGTDPELSEIADLLEMHPAF</sequence>
<keyword evidence="5" id="KW-1185">Reference proteome</keyword>
<dbReference type="Proteomes" id="UP000019678">
    <property type="component" value="Unassembled WGS sequence"/>
</dbReference>
<feature type="chain" id="PRO_5001496947" evidence="2">
    <location>
        <begin position="21"/>
        <end position="499"/>
    </location>
</feature>
<organism evidence="4 5">
    <name type="scientific">Chondromyces apiculatus DSM 436</name>
    <dbReference type="NCBI Taxonomy" id="1192034"/>
    <lineage>
        <taxon>Bacteria</taxon>
        <taxon>Pseudomonadati</taxon>
        <taxon>Myxococcota</taxon>
        <taxon>Polyangia</taxon>
        <taxon>Polyangiales</taxon>
        <taxon>Polyangiaceae</taxon>
        <taxon>Chondromyces</taxon>
    </lineage>
</organism>